<dbReference type="CDD" id="cd13170">
    <property type="entry name" value="RanBD_NUP50"/>
    <property type="match status" value="1"/>
</dbReference>
<evidence type="ECO:0000256" key="7">
    <source>
        <dbReference type="ARBA" id="ARBA00023010"/>
    </source>
</evidence>
<keyword evidence="7" id="KW-0811">Translocation</keyword>
<dbReference type="OrthoDB" id="10062131at2759"/>
<evidence type="ECO:0000256" key="9">
    <source>
        <dbReference type="ARBA" id="ARBA00023242"/>
    </source>
</evidence>
<dbReference type="PANTHER" id="PTHR23138">
    <property type="entry name" value="RAN BINDING PROTEIN"/>
    <property type="match status" value="1"/>
</dbReference>
<proteinExistence type="predicted"/>
<dbReference type="GeneID" id="106163082"/>
<dbReference type="Pfam" id="PF00638">
    <property type="entry name" value="Ran_BP1"/>
    <property type="match status" value="1"/>
</dbReference>
<evidence type="ECO:0000256" key="8">
    <source>
        <dbReference type="ARBA" id="ARBA00023132"/>
    </source>
</evidence>
<feature type="region of interest" description="Disordered" evidence="10">
    <location>
        <begin position="1"/>
        <end position="60"/>
    </location>
</feature>
<keyword evidence="2" id="KW-0813">Transport</keyword>
<organism evidence="12 13">
    <name type="scientific">Lingula anatina</name>
    <name type="common">Brachiopod</name>
    <name type="synonym">Lingula unguis</name>
    <dbReference type="NCBI Taxonomy" id="7574"/>
    <lineage>
        <taxon>Eukaryota</taxon>
        <taxon>Metazoa</taxon>
        <taxon>Spiralia</taxon>
        <taxon>Lophotrochozoa</taxon>
        <taxon>Brachiopoda</taxon>
        <taxon>Linguliformea</taxon>
        <taxon>Lingulata</taxon>
        <taxon>Lingulida</taxon>
        <taxon>Linguloidea</taxon>
        <taxon>Lingulidae</taxon>
        <taxon>Lingula</taxon>
    </lineage>
</organism>
<dbReference type="AlphaFoldDB" id="A0A1S3ICP6"/>
<evidence type="ECO:0000313" key="12">
    <source>
        <dbReference type="Proteomes" id="UP000085678"/>
    </source>
</evidence>
<evidence type="ECO:0000259" key="11">
    <source>
        <dbReference type="PROSITE" id="PS50196"/>
    </source>
</evidence>
<evidence type="ECO:0000313" key="13">
    <source>
        <dbReference type="RefSeq" id="XP_013396012.1"/>
    </source>
</evidence>
<dbReference type="RefSeq" id="XP_013396012.1">
    <property type="nucleotide sequence ID" value="XM_013540558.1"/>
</dbReference>
<dbReference type="FunCoup" id="A0A1S3ICP6">
    <property type="interactions" value="1711"/>
</dbReference>
<dbReference type="InterPro" id="IPR000156">
    <property type="entry name" value="Ran_bind_dom"/>
</dbReference>
<dbReference type="GO" id="GO:0005643">
    <property type="term" value="C:nuclear pore"/>
    <property type="evidence" value="ECO:0007669"/>
    <property type="project" value="UniProtKB-SubCell"/>
</dbReference>
<dbReference type="SUPFAM" id="SSF50729">
    <property type="entry name" value="PH domain-like"/>
    <property type="match status" value="1"/>
</dbReference>
<keyword evidence="6" id="KW-0007">Acetylation</keyword>
<keyword evidence="5" id="KW-0653">Protein transport</keyword>
<dbReference type="PANTHER" id="PTHR23138:SF141">
    <property type="entry name" value="NUCLEAR PORE COMPLEX PROTEIN NUP50"/>
    <property type="match status" value="1"/>
</dbReference>
<dbReference type="InterPro" id="IPR015007">
    <property type="entry name" value="NUP2/50/61"/>
</dbReference>
<feature type="region of interest" description="Disordered" evidence="10">
    <location>
        <begin position="280"/>
        <end position="312"/>
    </location>
</feature>
<feature type="region of interest" description="Disordered" evidence="10">
    <location>
        <begin position="76"/>
        <end position="129"/>
    </location>
</feature>
<feature type="compositionally biased region" description="Polar residues" evidence="10">
    <location>
        <begin position="90"/>
        <end position="101"/>
    </location>
</feature>
<dbReference type="GO" id="GO:0006606">
    <property type="term" value="P:protein import into nucleus"/>
    <property type="evidence" value="ECO:0007669"/>
    <property type="project" value="TreeGrafter"/>
</dbReference>
<keyword evidence="12" id="KW-1185">Reference proteome</keyword>
<feature type="domain" description="RanBD1" evidence="11">
    <location>
        <begin position="317"/>
        <end position="431"/>
    </location>
</feature>
<sequence>MSKRIAANQLTDRNWDEEEEAEEAGVFKQASTTVLEQRQIKKAKRRGIGGSTDSNGGTSAFKGFTGFAGLASSTGPEAPAFSFGSKPLTGLSNGAKSTKSSENPDKISVSAEKSNDSNGGDASKSKAKLPRREYLKLLKNLNESLARWVQQHVEKNPYCILTPIFKDYEKHLAEVEKKYPDEAKEEASEEDAKLSLQDKKEEKSTVTVVPQTEEKEEKKPTFGGFTFGVSPPDATKDSQPKPAFSFGVESDAKATKTGGSIFGSSTTSVFGSGLQPFSFAVNKPTESTGKDGSGGETGGDGEEEEYVPPKAEVKQVEEEGALYTKRCKLFYQKDSTWVEKGVGNLHLKSSDGKTQLIVRADTSLGNILLNIMLTSSMPVRRQGKNNVTMMCIPNPPIDPKVTDSKPTMMLIRVKTAEDADELHEKIAELKG</sequence>
<keyword evidence="3" id="KW-0677">Repeat</keyword>
<keyword evidence="9" id="KW-0539">Nucleus</keyword>
<keyword evidence="8" id="KW-0906">Nuclear pore complex</keyword>
<dbReference type="InterPro" id="IPR045255">
    <property type="entry name" value="RanBP1-like"/>
</dbReference>
<evidence type="ECO:0000256" key="5">
    <source>
        <dbReference type="ARBA" id="ARBA00022927"/>
    </source>
</evidence>
<evidence type="ECO:0000256" key="6">
    <source>
        <dbReference type="ARBA" id="ARBA00022990"/>
    </source>
</evidence>
<gene>
    <name evidence="13" type="primary">LOC106163082</name>
</gene>
<name>A0A1S3ICP6_LINAN</name>
<feature type="region of interest" description="Disordered" evidence="10">
    <location>
        <begin position="180"/>
        <end position="242"/>
    </location>
</feature>
<dbReference type="InterPro" id="IPR011993">
    <property type="entry name" value="PH-like_dom_sf"/>
</dbReference>
<dbReference type="Gene3D" id="2.30.29.30">
    <property type="entry name" value="Pleckstrin-homology domain (PH domain)/Phosphotyrosine-binding domain (PTB)"/>
    <property type="match status" value="1"/>
</dbReference>
<comment type="subcellular location">
    <subcellularLocation>
        <location evidence="1">Nucleus</location>
        <location evidence="1">Nuclear pore complex</location>
    </subcellularLocation>
</comment>
<evidence type="ECO:0000256" key="10">
    <source>
        <dbReference type="SAM" id="MobiDB-lite"/>
    </source>
</evidence>
<dbReference type="GO" id="GO:0051028">
    <property type="term" value="P:mRNA transport"/>
    <property type="evidence" value="ECO:0007669"/>
    <property type="project" value="UniProtKB-KW"/>
</dbReference>
<dbReference type="STRING" id="7574.A0A1S3ICP6"/>
<dbReference type="Pfam" id="PF08911">
    <property type="entry name" value="NUP50"/>
    <property type="match status" value="1"/>
</dbReference>
<protein>
    <submittedName>
        <fullName evidence="13">Nuclear pore complex protein Nup50</fullName>
    </submittedName>
</protein>
<keyword evidence="4" id="KW-0509">mRNA transport</keyword>
<dbReference type="InParanoid" id="A0A1S3ICP6"/>
<evidence type="ECO:0000256" key="2">
    <source>
        <dbReference type="ARBA" id="ARBA00022448"/>
    </source>
</evidence>
<dbReference type="PROSITE" id="PS50196">
    <property type="entry name" value="RANBD1"/>
    <property type="match status" value="1"/>
</dbReference>
<reference evidence="13" key="1">
    <citation type="submission" date="2025-08" db="UniProtKB">
        <authorList>
            <consortium name="RefSeq"/>
        </authorList>
    </citation>
    <scope>IDENTIFICATION</scope>
    <source>
        <tissue evidence="13">Gonads</tissue>
    </source>
</reference>
<dbReference type="SMART" id="SM00160">
    <property type="entry name" value="RanBD"/>
    <property type="match status" value="1"/>
</dbReference>
<dbReference type="KEGG" id="lak:106163082"/>
<evidence type="ECO:0000256" key="1">
    <source>
        <dbReference type="ARBA" id="ARBA00004567"/>
    </source>
</evidence>
<dbReference type="Proteomes" id="UP000085678">
    <property type="component" value="Unplaced"/>
</dbReference>
<feature type="compositionally biased region" description="Basic and acidic residues" evidence="10">
    <location>
        <begin position="180"/>
        <end position="204"/>
    </location>
</feature>
<evidence type="ECO:0000256" key="3">
    <source>
        <dbReference type="ARBA" id="ARBA00022737"/>
    </source>
</evidence>
<evidence type="ECO:0000256" key="4">
    <source>
        <dbReference type="ARBA" id="ARBA00022816"/>
    </source>
</evidence>
<accession>A0A1S3ICP6</accession>